<dbReference type="AlphaFoldDB" id="S8EJS3"/>
<evidence type="ECO:0000313" key="2">
    <source>
        <dbReference type="EMBL" id="EPT03579.1"/>
    </source>
</evidence>
<reference evidence="2 3" key="1">
    <citation type="journal article" date="2012" name="Science">
        <title>The Paleozoic origin of enzymatic lignin decomposition reconstructed from 31 fungal genomes.</title>
        <authorList>
            <person name="Floudas D."/>
            <person name="Binder M."/>
            <person name="Riley R."/>
            <person name="Barry K."/>
            <person name="Blanchette R.A."/>
            <person name="Henrissat B."/>
            <person name="Martinez A.T."/>
            <person name="Otillar R."/>
            <person name="Spatafora J.W."/>
            <person name="Yadav J.S."/>
            <person name="Aerts A."/>
            <person name="Benoit I."/>
            <person name="Boyd A."/>
            <person name="Carlson A."/>
            <person name="Copeland A."/>
            <person name="Coutinho P.M."/>
            <person name="de Vries R.P."/>
            <person name="Ferreira P."/>
            <person name="Findley K."/>
            <person name="Foster B."/>
            <person name="Gaskell J."/>
            <person name="Glotzer D."/>
            <person name="Gorecki P."/>
            <person name="Heitman J."/>
            <person name="Hesse C."/>
            <person name="Hori C."/>
            <person name="Igarashi K."/>
            <person name="Jurgens J.A."/>
            <person name="Kallen N."/>
            <person name="Kersten P."/>
            <person name="Kohler A."/>
            <person name="Kuees U."/>
            <person name="Kumar T.K.A."/>
            <person name="Kuo A."/>
            <person name="LaButti K."/>
            <person name="Larrondo L.F."/>
            <person name="Lindquist E."/>
            <person name="Ling A."/>
            <person name="Lombard V."/>
            <person name="Lucas S."/>
            <person name="Lundell T."/>
            <person name="Martin R."/>
            <person name="McLaughlin D.J."/>
            <person name="Morgenstern I."/>
            <person name="Morin E."/>
            <person name="Murat C."/>
            <person name="Nagy L.G."/>
            <person name="Nolan M."/>
            <person name="Ohm R.A."/>
            <person name="Patyshakuliyeva A."/>
            <person name="Rokas A."/>
            <person name="Ruiz-Duenas F.J."/>
            <person name="Sabat G."/>
            <person name="Salamov A."/>
            <person name="Samejima M."/>
            <person name="Schmutz J."/>
            <person name="Slot J.C."/>
            <person name="St John F."/>
            <person name="Stenlid J."/>
            <person name="Sun H."/>
            <person name="Sun S."/>
            <person name="Syed K."/>
            <person name="Tsang A."/>
            <person name="Wiebenga A."/>
            <person name="Young D."/>
            <person name="Pisabarro A."/>
            <person name="Eastwood D.C."/>
            <person name="Martin F."/>
            <person name="Cullen D."/>
            <person name="Grigoriev I.V."/>
            <person name="Hibbett D.S."/>
        </authorList>
    </citation>
    <scope>NUCLEOTIDE SEQUENCE</scope>
    <source>
        <strain evidence="3">FP-58527</strain>
    </source>
</reference>
<proteinExistence type="predicted"/>
<protein>
    <submittedName>
        <fullName evidence="2">Uncharacterized protein</fullName>
    </submittedName>
</protein>
<feature type="compositionally biased region" description="Low complexity" evidence="1">
    <location>
        <begin position="393"/>
        <end position="410"/>
    </location>
</feature>
<gene>
    <name evidence="2" type="ORF">FOMPIDRAFT_113193</name>
</gene>
<feature type="compositionally biased region" description="Low complexity" evidence="1">
    <location>
        <begin position="346"/>
        <end position="356"/>
    </location>
</feature>
<feature type="region of interest" description="Disordered" evidence="1">
    <location>
        <begin position="95"/>
        <end position="446"/>
    </location>
</feature>
<feature type="compositionally biased region" description="Basic and acidic residues" evidence="1">
    <location>
        <begin position="357"/>
        <end position="366"/>
    </location>
</feature>
<dbReference type="EMBL" id="KE504129">
    <property type="protein sequence ID" value="EPT03579.1"/>
    <property type="molecule type" value="Genomic_DNA"/>
</dbReference>
<evidence type="ECO:0000256" key="1">
    <source>
        <dbReference type="SAM" id="MobiDB-lite"/>
    </source>
</evidence>
<evidence type="ECO:0000313" key="3">
    <source>
        <dbReference type="Proteomes" id="UP000015241"/>
    </source>
</evidence>
<dbReference type="Proteomes" id="UP000015241">
    <property type="component" value="Unassembled WGS sequence"/>
</dbReference>
<feature type="compositionally biased region" description="Low complexity" evidence="1">
    <location>
        <begin position="128"/>
        <end position="137"/>
    </location>
</feature>
<dbReference type="HOGENOM" id="CLU_412831_0_0_1"/>
<accession>S8EJS3</accession>
<dbReference type="STRING" id="743788.S8EJS3"/>
<feature type="region of interest" description="Disordered" evidence="1">
    <location>
        <begin position="465"/>
        <end position="501"/>
    </location>
</feature>
<dbReference type="eggNOG" id="ENOG502SV31">
    <property type="taxonomic scope" value="Eukaryota"/>
</dbReference>
<keyword evidence="3" id="KW-1185">Reference proteome</keyword>
<feature type="compositionally biased region" description="Polar residues" evidence="1">
    <location>
        <begin position="485"/>
        <end position="494"/>
    </location>
</feature>
<feature type="compositionally biased region" description="Polar residues" evidence="1">
    <location>
        <begin position="419"/>
        <end position="446"/>
    </location>
</feature>
<feature type="compositionally biased region" description="Low complexity" evidence="1">
    <location>
        <begin position="22"/>
        <end position="43"/>
    </location>
</feature>
<dbReference type="InParanoid" id="S8EJS3"/>
<name>S8EJS3_FOMSC</name>
<feature type="compositionally biased region" description="Polar residues" evidence="1">
    <location>
        <begin position="248"/>
        <end position="259"/>
    </location>
</feature>
<feature type="region of interest" description="Disordered" evidence="1">
    <location>
        <begin position="1"/>
        <end position="66"/>
    </location>
</feature>
<feature type="compositionally biased region" description="Basic and acidic residues" evidence="1">
    <location>
        <begin position="214"/>
        <end position="245"/>
    </location>
</feature>
<sequence length="642" mass="67982">MPAEGAASSKHKRHSSLDPDGTAVASSSARPATRSPSRPLSPTVKHKRPPKALAVHPSGAQTGGPVDIRTEVVILEQTSPNSSRKGKKFNLFGLTLSSPRMSSFGDATKTKPRPPTPGSHPSSKKGRSAASRPSSSGVSRTPDESKRHVKGDIVPNHSRSGSPPVESPPIRCMTASPRHNGGYEEVQNDVDSEALRDRCSPLCGWGPSSSARGKGKERERPEDWERFEEKEAKHAVIRTESEGGKGRITNSRAVLSPTQELDRGHRHLGGVSMERVASGSGTSRTSHGRDGATSVLPSTVQANIKAKRIKHGSFDFERPVSATPARTSPSANVGGKPIAAPHALHRSSSSRNPPRRVTLDEGRPDRQTPLSSSLPKARTKPALDIDTHNLAPARRTTGSSTATSRGQTSAIPRGPGSKGQHSSETDPGSPISSTHSGNSSALNSSWGKNAGKRIARAAHPAFKFEPAVPTIPGSPAGSDERKRSIASSGISTLTPPSPLSRLRQARNVGKGRSLDLNLGLSWAPTKVREDAMSRTVAGRVTPDLAARAGARWRAAPADGGGRLGAGPSGAEVAGAFREVLGDAAYSTFKTYVHRYDARAIPLDGPFGLMQHVQRLLDSAPGLDARRKQVLLHRLNRVVQEIR</sequence>
<organism evidence="2 3">
    <name type="scientific">Fomitopsis schrenkii</name>
    <name type="common">Brown rot fungus</name>
    <dbReference type="NCBI Taxonomy" id="2126942"/>
    <lineage>
        <taxon>Eukaryota</taxon>
        <taxon>Fungi</taxon>
        <taxon>Dikarya</taxon>
        <taxon>Basidiomycota</taxon>
        <taxon>Agaricomycotina</taxon>
        <taxon>Agaricomycetes</taxon>
        <taxon>Polyporales</taxon>
        <taxon>Fomitopsis</taxon>
    </lineage>
</organism>
<dbReference type="OrthoDB" id="3260940at2759"/>